<feature type="transmembrane region" description="Helical" evidence="1">
    <location>
        <begin position="6"/>
        <end position="25"/>
    </location>
</feature>
<protein>
    <submittedName>
        <fullName evidence="2">Uncharacterized protein</fullName>
    </submittedName>
</protein>
<reference evidence="2 3" key="1">
    <citation type="submission" date="2022-10" db="EMBL/GenBank/DDBJ databases">
        <title>Chitinophaga nivalis PC15 sp. nov., isolated from Pyeongchang county, South Korea.</title>
        <authorList>
            <person name="Trinh H.N."/>
        </authorList>
    </citation>
    <scope>NUCLEOTIDE SEQUENCE [LARGE SCALE GENOMIC DNA]</scope>
    <source>
        <strain evidence="2 3">PC14</strain>
    </source>
</reference>
<keyword evidence="1" id="KW-0472">Membrane</keyword>
<evidence type="ECO:0000256" key="1">
    <source>
        <dbReference type="SAM" id="Phobius"/>
    </source>
</evidence>
<dbReference type="Proteomes" id="UP001207742">
    <property type="component" value="Unassembled WGS sequence"/>
</dbReference>
<accession>A0ABT3IL18</accession>
<keyword evidence="1" id="KW-1133">Transmembrane helix</keyword>
<sequence length="134" mass="15235">MYITLWITLYVLFLLGISSIGLITVRKNGARDPAFDGSLKDLRIIAGRKNPKDPQEKLEYLCNKGFYPIKAVIQQKKHWGNQAWYNYMHFRIINPGESIPLGYSCTKVVGSMELRVTHLIISATYIAAPVYNNA</sequence>
<organism evidence="2 3">
    <name type="scientific">Chitinophaga nivalis</name>
    <dbReference type="NCBI Taxonomy" id="2991709"/>
    <lineage>
        <taxon>Bacteria</taxon>
        <taxon>Pseudomonadati</taxon>
        <taxon>Bacteroidota</taxon>
        <taxon>Chitinophagia</taxon>
        <taxon>Chitinophagales</taxon>
        <taxon>Chitinophagaceae</taxon>
        <taxon>Chitinophaga</taxon>
    </lineage>
</organism>
<keyword evidence="3" id="KW-1185">Reference proteome</keyword>
<gene>
    <name evidence="2" type="ORF">OL497_12135</name>
</gene>
<dbReference type="RefSeq" id="WP_264730437.1">
    <property type="nucleotide sequence ID" value="NZ_JAPDNR010000001.1"/>
</dbReference>
<keyword evidence="1" id="KW-0812">Transmembrane</keyword>
<evidence type="ECO:0000313" key="2">
    <source>
        <dbReference type="EMBL" id="MCW3484650.1"/>
    </source>
</evidence>
<comment type="caution">
    <text evidence="2">The sequence shown here is derived from an EMBL/GenBank/DDBJ whole genome shotgun (WGS) entry which is preliminary data.</text>
</comment>
<dbReference type="EMBL" id="JAPDNS010000001">
    <property type="protein sequence ID" value="MCW3484650.1"/>
    <property type="molecule type" value="Genomic_DNA"/>
</dbReference>
<proteinExistence type="predicted"/>
<evidence type="ECO:0000313" key="3">
    <source>
        <dbReference type="Proteomes" id="UP001207742"/>
    </source>
</evidence>
<name>A0ABT3IL18_9BACT</name>